<proteinExistence type="predicted"/>
<dbReference type="EMBL" id="CM031833">
    <property type="protein sequence ID" value="KAG6697154.1"/>
    <property type="molecule type" value="Genomic_DNA"/>
</dbReference>
<evidence type="ECO:0000313" key="3">
    <source>
        <dbReference type="Proteomes" id="UP000811246"/>
    </source>
</evidence>
<evidence type="ECO:0000313" key="2">
    <source>
        <dbReference type="EMBL" id="KAG6697154.1"/>
    </source>
</evidence>
<sequence length="83" mass="9739">MHTSIKEDTRQNLVISDDKVLPLETQACLYKWKMLAAMYVTSDSSILLAMLLCGFVRIEKMFYLHILGLFFCVFIIFLWRKVS</sequence>
<comment type="caution">
    <text evidence="2">The sequence shown here is derived from an EMBL/GenBank/DDBJ whole genome shotgun (WGS) entry which is preliminary data.</text>
</comment>
<keyword evidence="1" id="KW-0472">Membrane</keyword>
<dbReference type="AlphaFoldDB" id="A0A922E600"/>
<keyword evidence="1" id="KW-1133">Transmembrane helix</keyword>
<organism evidence="2 3">
    <name type="scientific">Carya illinoinensis</name>
    <name type="common">Pecan</name>
    <dbReference type="NCBI Taxonomy" id="32201"/>
    <lineage>
        <taxon>Eukaryota</taxon>
        <taxon>Viridiplantae</taxon>
        <taxon>Streptophyta</taxon>
        <taxon>Embryophyta</taxon>
        <taxon>Tracheophyta</taxon>
        <taxon>Spermatophyta</taxon>
        <taxon>Magnoliopsida</taxon>
        <taxon>eudicotyledons</taxon>
        <taxon>Gunneridae</taxon>
        <taxon>Pentapetalae</taxon>
        <taxon>rosids</taxon>
        <taxon>fabids</taxon>
        <taxon>Fagales</taxon>
        <taxon>Juglandaceae</taxon>
        <taxon>Carya</taxon>
    </lineage>
</organism>
<feature type="transmembrane region" description="Helical" evidence="1">
    <location>
        <begin position="62"/>
        <end position="79"/>
    </location>
</feature>
<keyword evidence="1" id="KW-0812">Transmembrane</keyword>
<name>A0A922E600_CARIL</name>
<accession>A0A922E600</accession>
<feature type="transmembrane region" description="Helical" evidence="1">
    <location>
        <begin position="36"/>
        <end position="55"/>
    </location>
</feature>
<evidence type="ECO:0000256" key="1">
    <source>
        <dbReference type="SAM" id="Phobius"/>
    </source>
</evidence>
<reference evidence="2" key="1">
    <citation type="submission" date="2021-01" db="EMBL/GenBank/DDBJ databases">
        <authorList>
            <person name="Lovell J.T."/>
            <person name="Bentley N."/>
            <person name="Bhattarai G."/>
            <person name="Jenkins J.W."/>
            <person name="Sreedasyam A."/>
            <person name="Alarcon Y."/>
            <person name="Bock C."/>
            <person name="Boston L."/>
            <person name="Carlson J."/>
            <person name="Cervantes K."/>
            <person name="Clermont K."/>
            <person name="Krom N."/>
            <person name="Kubenka K."/>
            <person name="Mamidi S."/>
            <person name="Mattison C."/>
            <person name="Monteros M."/>
            <person name="Pisani C."/>
            <person name="Plott C."/>
            <person name="Rajasekar S."/>
            <person name="Rhein H.S."/>
            <person name="Rohla C."/>
            <person name="Song M."/>
            <person name="Hilaire R.S."/>
            <person name="Shu S."/>
            <person name="Wells L."/>
            <person name="Wang X."/>
            <person name="Webber J."/>
            <person name="Heerema R.J."/>
            <person name="Klein P."/>
            <person name="Conner P."/>
            <person name="Grauke L."/>
            <person name="Grimwood J."/>
            <person name="Schmutz J."/>
            <person name="Randall J.J."/>
        </authorList>
    </citation>
    <scope>NUCLEOTIDE SEQUENCE</scope>
    <source>
        <tissue evidence="2">Leaf</tissue>
    </source>
</reference>
<dbReference type="Proteomes" id="UP000811246">
    <property type="component" value="Chromosome 9"/>
</dbReference>
<gene>
    <name evidence="2" type="ORF">I3842_09G184600</name>
</gene>
<protein>
    <submittedName>
        <fullName evidence="2">Uncharacterized protein</fullName>
    </submittedName>
</protein>